<dbReference type="Pfam" id="PF25810">
    <property type="entry name" value="TMEM218_N"/>
    <property type="match status" value="1"/>
</dbReference>
<gene>
    <name evidence="13" type="primary">TMEM218</name>
</gene>
<dbReference type="RefSeq" id="XP_030076952.1">
    <property type="nucleotide sequence ID" value="XM_030221092.1"/>
</dbReference>
<comment type="similarity">
    <text evidence="4">Belongs to the TMEM218 family.</text>
</comment>
<evidence type="ECO:0000313" key="12">
    <source>
        <dbReference type="Proteomes" id="UP000515156"/>
    </source>
</evidence>
<dbReference type="KEGG" id="muo:115481739"/>
<dbReference type="InterPro" id="IPR026771">
    <property type="entry name" value="Tmem218"/>
</dbReference>
<proteinExistence type="inferred from homology"/>
<comment type="subcellular location">
    <subcellularLocation>
        <location evidence="2">Cell projection</location>
        <location evidence="2">Cilium</location>
    </subcellularLocation>
    <subcellularLocation>
        <location evidence="3">Membrane</location>
        <topology evidence="3">Multi-pass membrane protein</topology>
    </subcellularLocation>
</comment>
<feature type="domain" description="Transmembrane protein 218 N-terminal" evidence="11">
    <location>
        <begin position="39"/>
        <end position="97"/>
    </location>
</feature>
<dbReference type="AlphaFoldDB" id="A0A6P7ZC84"/>
<evidence type="ECO:0000256" key="8">
    <source>
        <dbReference type="ARBA" id="ARBA00023136"/>
    </source>
</evidence>
<evidence type="ECO:0000256" key="6">
    <source>
        <dbReference type="ARBA" id="ARBA00022692"/>
    </source>
</evidence>
<protein>
    <recommendedName>
        <fullName evidence="5">Transmembrane protein 218</fullName>
    </recommendedName>
</protein>
<dbReference type="InterPro" id="IPR057973">
    <property type="entry name" value="TMEM218_N"/>
</dbReference>
<keyword evidence="12" id="KW-1185">Reference proteome</keyword>
<evidence type="ECO:0000256" key="3">
    <source>
        <dbReference type="ARBA" id="ARBA00004141"/>
    </source>
</evidence>
<dbReference type="OrthoDB" id="5978182at2759"/>
<organism evidence="12 13">
    <name type="scientific">Microcaecilia unicolor</name>
    <dbReference type="NCBI Taxonomy" id="1415580"/>
    <lineage>
        <taxon>Eukaryota</taxon>
        <taxon>Metazoa</taxon>
        <taxon>Chordata</taxon>
        <taxon>Craniata</taxon>
        <taxon>Vertebrata</taxon>
        <taxon>Euteleostomi</taxon>
        <taxon>Amphibia</taxon>
        <taxon>Gymnophiona</taxon>
        <taxon>Siphonopidae</taxon>
        <taxon>Microcaecilia</taxon>
    </lineage>
</organism>
<keyword evidence="6 10" id="KW-0812">Transmembrane</keyword>
<sequence>MQIVHHRASPFAGVGSRICKRQSLCYKHLQSCQVAHSRMAGTVLGVGTGVFILALLWVLALWLCLFLSRTSGFARVSIILIFILALIVTLILLFFPRDTETPAPVKEIQIVDTFFIGRYFLVSVLSVIFLGSLFLLLIYHIMDPISAKPLHTK</sequence>
<evidence type="ECO:0000256" key="5">
    <source>
        <dbReference type="ARBA" id="ARBA00015054"/>
    </source>
</evidence>
<evidence type="ECO:0000256" key="7">
    <source>
        <dbReference type="ARBA" id="ARBA00022989"/>
    </source>
</evidence>
<evidence type="ECO:0000256" key="9">
    <source>
        <dbReference type="ARBA" id="ARBA00023273"/>
    </source>
</evidence>
<dbReference type="PANTHER" id="PTHR31622:SF1">
    <property type="entry name" value="TRANSMEMBRANE PROTEIN 218"/>
    <property type="match status" value="1"/>
</dbReference>
<keyword evidence="9" id="KW-0966">Cell projection</keyword>
<evidence type="ECO:0000313" key="13">
    <source>
        <dbReference type="RefSeq" id="XP_030076952.1"/>
    </source>
</evidence>
<keyword evidence="8 10" id="KW-0472">Membrane</keyword>
<evidence type="ECO:0000256" key="4">
    <source>
        <dbReference type="ARBA" id="ARBA00010775"/>
    </source>
</evidence>
<dbReference type="Proteomes" id="UP000515156">
    <property type="component" value="Chromosome 12"/>
</dbReference>
<accession>A0A6P7ZC84</accession>
<evidence type="ECO:0000259" key="11">
    <source>
        <dbReference type="Pfam" id="PF25810"/>
    </source>
</evidence>
<dbReference type="CTD" id="219854"/>
<evidence type="ECO:0000256" key="2">
    <source>
        <dbReference type="ARBA" id="ARBA00004138"/>
    </source>
</evidence>
<dbReference type="InParanoid" id="A0A6P7ZC84"/>
<evidence type="ECO:0000256" key="10">
    <source>
        <dbReference type="SAM" id="Phobius"/>
    </source>
</evidence>
<dbReference type="PANTHER" id="PTHR31622">
    <property type="entry name" value="TRANSMEMBRANE PROTEIN 218"/>
    <property type="match status" value="1"/>
</dbReference>
<reference evidence="13" key="1">
    <citation type="submission" date="2025-08" db="UniProtKB">
        <authorList>
            <consortium name="RefSeq"/>
        </authorList>
    </citation>
    <scope>IDENTIFICATION</scope>
</reference>
<evidence type="ECO:0000256" key="1">
    <source>
        <dbReference type="ARBA" id="ARBA00003173"/>
    </source>
</evidence>
<feature type="transmembrane region" description="Helical" evidence="10">
    <location>
        <begin position="115"/>
        <end position="139"/>
    </location>
</feature>
<dbReference type="GeneID" id="115481739"/>
<feature type="transmembrane region" description="Helical" evidence="10">
    <location>
        <begin position="73"/>
        <end position="95"/>
    </location>
</feature>
<dbReference type="FunCoup" id="A0A6P7ZC84">
    <property type="interactions" value="159"/>
</dbReference>
<dbReference type="GO" id="GO:0005929">
    <property type="term" value="C:cilium"/>
    <property type="evidence" value="ECO:0007669"/>
    <property type="project" value="UniProtKB-SubCell"/>
</dbReference>
<feature type="transmembrane region" description="Helical" evidence="10">
    <location>
        <begin position="43"/>
        <end position="66"/>
    </location>
</feature>
<dbReference type="GO" id="GO:0016020">
    <property type="term" value="C:membrane"/>
    <property type="evidence" value="ECO:0007669"/>
    <property type="project" value="UniProtKB-SubCell"/>
</dbReference>
<name>A0A6P7ZC84_9AMPH</name>
<keyword evidence="7 10" id="KW-1133">Transmembrane helix</keyword>
<comment type="function">
    <text evidence="1">May be involved in ciliary biogenesis or function.</text>
</comment>